<dbReference type="Gene3D" id="3.40.440.10">
    <property type="entry name" value="Adenylosuccinate Synthetase, subunit A, domain 1"/>
    <property type="match status" value="1"/>
</dbReference>
<dbReference type="GO" id="GO:0044208">
    <property type="term" value="P:'de novo' AMP biosynthetic process"/>
    <property type="evidence" value="ECO:0007669"/>
    <property type="project" value="UniProtKB-UniRule"/>
</dbReference>
<keyword evidence="4 7" id="KW-0658">Purine biosynthesis</keyword>
<sequence>MTRALILCDLGFGDGTKGATTDFLARSQGFRSIMRYTGGPQARHFVTTPQGVVHGFAQCCSGMFVPGTSSILSSSMLVDLIALQGEIQTLEKIIGQPIWERVVLDSSSTLVTPFHAVMGQLMELRRGEKRHGSCGMGVGQSVFERKAGQELTIQKLFEGDGRRLLVDWQKQMEELIACTKKDFPHLGEACDASTAFFHQYLDASYLLGIYGDILQKAPCRITDTAAYVRELVRDGHDLLLEGAQGALLDREQGFFPFVTKTCTTCHEAQRFLNGLDVRVKKMGVLRAYMHRHGAGPFVTEDAQFASKMHDRNNAPNPWQGPMRFGHPDLLLWRYGLALNGGVDTLAISCLDELTGTDSIRLCTSYQYSGKEAPEVLNRFFTWDTCCSTTRITKIRVVSDLTPDDHAKRTSILVQCRPLEWMKMSGWHQDIRSARQLEDLPTEARQFLDVLEGPKGLHTPISIVSVGPTWEGRMLC</sequence>
<keyword evidence="2 7" id="KW-0479">Metal-binding</keyword>
<protein>
    <recommendedName>
        <fullName evidence="7">Adenylosuccinate synthetase</fullName>
        <shortName evidence="7">AMPSase</shortName>
        <shortName evidence="7">AdSS</shortName>
        <ecNumber evidence="7">6.3.4.4</ecNumber>
    </recommendedName>
    <alternativeName>
        <fullName evidence="7">IMP--aspartate ligase</fullName>
    </alternativeName>
</protein>
<dbReference type="InterPro" id="IPR042111">
    <property type="entry name" value="Adenylosuccinate_synth_dom3"/>
</dbReference>
<keyword evidence="5 7" id="KW-0460">Magnesium</keyword>
<dbReference type="EC" id="6.3.4.4" evidence="7"/>
<dbReference type="Proteomes" id="UP000034795">
    <property type="component" value="Unassembled WGS sequence"/>
</dbReference>
<dbReference type="InterPro" id="IPR027417">
    <property type="entry name" value="P-loop_NTPase"/>
</dbReference>
<dbReference type="Pfam" id="PF00709">
    <property type="entry name" value="Adenylsucc_synt"/>
    <property type="match status" value="1"/>
</dbReference>
<comment type="similarity">
    <text evidence="7">Belongs to the adenylosuccinate synthetase family.</text>
</comment>
<dbReference type="InterPro" id="IPR042110">
    <property type="entry name" value="Adenylosuccinate_synth_dom2"/>
</dbReference>
<feature type="binding site" evidence="7">
    <location>
        <position position="14"/>
    </location>
    <ligand>
        <name>Mg(2+)</name>
        <dbReference type="ChEBI" id="CHEBI:18420"/>
    </ligand>
</feature>
<reference evidence="8 9" key="1">
    <citation type="journal article" date="2015" name="Nature">
        <title>rRNA introns, odd ribosomes, and small enigmatic genomes across a large radiation of phyla.</title>
        <authorList>
            <person name="Brown C.T."/>
            <person name="Hug L.A."/>
            <person name="Thomas B.C."/>
            <person name="Sharon I."/>
            <person name="Castelle C.J."/>
            <person name="Singh A."/>
            <person name="Wilkins M.J."/>
            <person name="Williams K.H."/>
            <person name="Banfield J.F."/>
        </authorList>
    </citation>
    <scope>NUCLEOTIDE SEQUENCE [LARGE SCALE GENOMIC DNA]</scope>
</reference>
<evidence type="ECO:0000313" key="9">
    <source>
        <dbReference type="Proteomes" id="UP000034795"/>
    </source>
</evidence>
<feature type="binding site" description="in other chain" evidence="7">
    <location>
        <position position="259"/>
    </location>
    <ligand>
        <name>IMP</name>
        <dbReference type="ChEBI" id="CHEBI:58053"/>
        <note>ligand shared between dimeric partners</note>
    </ligand>
</feature>
<evidence type="ECO:0000256" key="3">
    <source>
        <dbReference type="ARBA" id="ARBA00022741"/>
    </source>
</evidence>
<dbReference type="HAMAP" id="MF_00011">
    <property type="entry name" value="Adenylosucc_synth"/>
    <property type="match status" value="1"/>
</dbReference>
<comment type="cofactor">
    <cofactor evidence="7">
        <name>Mg(2+)</name>
        <dbReference type="ChEBI" id="CHEBI:18420"/>
    </cofactor>
    <text evidence="7">Binds 1 Mg(2+) ion per subunit.</text>
</comment>
<proteinExistence type="inferred from homology"/>
<evidence type="ECO:0000256" key="6">
    <source>
        <dbReference type="ARBA" id="ARBA00023134"/>
    </source>
</evidence>
<comment type="caution">
    <text evidence="7">Lacks conserved residue(s) required for the propagation of feature annotation.</text>
</comment>
<keyword evidence="1 7" id="KW-0436">Ligase</keyword>
<keyword evidence="3 7" id="KW-0547">Nucleotide-binding</keyword>
<evidence type="ECO:0000256" key="7">
    <source>
        <dbReference type="HAMAP-Rule" id="MF_00011"/>
    </source>
</evidence>
<dbReference type="GO" id="GO:0000287">
    <property type="term" value="F:magnesium ion binding"/>
    <property type="evidence" value="ECO:0007669"/>
    <property type="project" value="UniProtKB-UniRule"/>
</dbReference>
<comment type="subcellular location">
    <subcellularLocation>
        <location evidence="7">Cytoplasm</location>
    </subcellularLocation>
</comment>
<evidence type="ECO:0000256" key="4">
    <source>
        <dbReference type="ARBA" id="ARBA00022755"/>
    </source>
</evidence>
<dbReference type="GO" id="GO:0046040">
    <property type="term" value="P:IMP metabolic process"/>
    <property type="evidence" value="ECO:0007669"/>
    <property type="project" value="TreeGrafter"/>
</dbReference>
<dbReference type="PANTHER" id="PTHR11846:SF0">
    <property type="entry name" value="ADENYLOSUCCINATE SYNTHETASE"/>
    <property type="match status" value="1"/>
</dbReference>
<keyword evidence="7" id="KW-0963">Cytoplasm</keyword>
<comment type="pathway">
    <text evidence="7">Purine metabolism; AMP biosynthesis via de novo pathway; AMP from IMP: step 1/2.</text>
</comment>
<dbReference type="PATRIC" id="fig|1618994.3.peg.734"/>
<feature type="binding site" description="in other chain" evidence="7">
    <location>
        <position position="244"/>
    </location>
    <ligand>
        <name>IMP</name>
        <dbReference type="ChEBI" id="CHEBI:58053"/>
        <note>ligand shared between dimeric partners</note>
    </ligand>
</feature>
<dbReference type="EMBL" id="LCMS01000011">
    <property type="protein sequence ID" value="KKU40722.1"/>
    <property type="molecule type" value="Genomic_DNA"/>
</dbReference>
<evidence type="ECO:0000313" key="8">
    <source>
        <dbReference type="EMBL" id="KKU40722.1"/>
    </source>
</evidence>
<comment type="subunit">
    <text evidence="7">Homodimer.</text>
</comment>
<dbReference type="SUPFAM" id="SSF52540">
    <property type="entry name" value="P-loop containing nucleoside triphosphate hydrolases"/>
    <property type="match status" value="1"/>
</dbReference>
<keyword evidence="6 7" id="KW-0342">GTP-binding</keyword>
<dbReference type="GO" id="GO:0005525">
    <property type="term" value="F:GTP binding"/>
    <property type="evidence" value="ECO:0007669"/>
    <property type="project" value="UniProtKB-UniRule"/>
</dbReference>
<feature type="active site" description="Proton acceptor" evidence="7">
    <location>
        <position position="14"/>
    </location>
</feature>
<comment type="caution">
    <text evidence="8">The sequence shown here is derived from an EMBL/GenBank/DDBJ whole genome shotgun (WGS) entry which is preliminary data.</text>
</comment>
<dbReference type="GO" id="GO:0005737">
    <property type="term" value="C:cytoplasm"/>
    <property type="evidence" value="ECO:0007669"/>
    <property type="project" value="UniProtKB-SubCell"/>
</dbReference>
<dbReference type="Gene3D" id="1.10.300.10">
    <property type="entry name" value="Adenylosuccinate Synthetase, subunit A, domain 2"/>
    <property type="match status" value="1"/>
</dbReference>
<dbReference type="InterPro" id="IPR001114">
    <property type="entry name" value="Adenylosuccinate_synthetase"/>
</dbReference>
<dbReference type="GO" id="GO:0004019">
    <property type="term" value="F:adenylosuccinate synthase activity"/>
    <property type="evidence" value="ECO:0007669"/>
    <property type="project" value="UniProtKB-UniRule"/>
</dbReference>
<comment type="catalytic activity">
    <reaction evidence="7">
        <text>IMP + L-aspartate + GTP = N(6)-(1,2-dicarboxyethyl)-AMP + GDP + phosphate + 2 H(+)</text>
        <dbReference type="Rhea" id="RHEA:15753"/>
        <dbReference type="ChEBI" id="CHEBI:15378"/>
        <dbReference type="ChEBI" id="CHEBI:29991"/>
        <dbReference type="ChEBI" id="CHEBI:37565"/>
        <dbReference type="ChEBI" id="CHEBI:43474"/>
        <dbReference type="ChEBI" id="CHEBI:57567"/>
        <dbReference type="ChEBI" id="CHEBI:58053"/>
        <dbReference type="ChEBI" id="CHEBI:58189"/>
        <dbReference type="EC" id="6.3.4.4"/>
    </reaction>
</comment>
<evidence type="ECO:0000256" key="5">
    <source>
        <dbReference type="ARBA" id="ARBA00022842"/>
    </source>
</evidence>
<organism evidence="8 9">
    <name type="scientific">Candidatus Uhrbacteria bacterium GW2011_GWE2_46_68</name>
    <dbReference type="NCBI Taxonomy" id="1618994"/>
    <lineage>
        <taxon>Bacteria</taxon>
        <taxon>Candidatus Uhriibacteriota</taxon>
    </lineage>
</organism>
<dbReference type="UniPathway" id="UPA00075">
    <property type="reaction ID" value="UER00335"/>
</dbReference>
<evidence type="ECO:0000256" key="1">
    <source>
        <dbReference type="ARBA" id="ARBA00022598"/>
    </source>
</evidence>
<dbReference type="AlphaFoldDB" id="A0A0G1Q7B1"/>
<dbReference type="SMART" id="SM00788">
    <property type="entry name" value="Adenylsucc_synt"/>
    <property type="match status" value="1"/>
</dbReference>
<feature type="binding site" evidence="7">
    <location>
        <begin position="349"/>
        <end position="351"/>
    </location>
    <ligand>
        <name>GTP</name>
        <dbReference type="ChEBI" id="CHEBI:37565"/>
    </ligand>
</feature>
<feature type="binding site" evidence="7">
    <location>
        <begin position="464"/>
        <end position="466"/>
    </location>
    <ligand>
        <name>GTP</name>
        <dbReference type="ChEBI" id="CHEBI:37565"/>
    </ligand>
</feature>
<accession>A0A0G1Q7B1</accession>
<dbReference type="STRING" id="1618994.UX57_C0011G0008"/>
<comment type="function">
    <text evidence="7">Plays an important role in the de novo pathway of purine nucleotide biosynthesis. Catalyzes the first committed step in the biosynthesis of AMP from IMP.</text>
</comment>
<dbReference type="InterPro" id="IPR042109">
    <property type="entry name" value="Adenylosuccinate_synth_dom1"/>
</dbReference>
<name>A0A0G1Q7B1_9BACT</name>
<gene>
    <name evidence="7" type="primary">purA</name>
    <name evidence="8" type="ORF">UX57_C0011G0008</name>
</gene>
<feature type="active site" description="Proton donor" evidence="7">
    <location>
        <position position="44"/>
    </location>
</feature>
<dbReference type="Gene3D" id="3.90.170.10">
    <property type="entry name" value="Adenylosuccinate Synthetase, subunit A, domain 3"/>
    <property type="match status" value="1"/>
</dbReference>
<evidence type="ECO:0000256" key="2">
    <source>
        <dbReference type="ARBA" id="ARBA00022723"/>
    </source>
</evidence>
<dbReference type="PANTHER" id="PTHR11846">
    <property type="entry name" value="ADENYLOSUCCINATE SYNTHETASE"/>
    <property type="match status" value="1"/>
</dbReference>